<accession>A0AAJ0MDL0</accession>
<dbReference type="Proteomes" id="UP001275084">
    <property type="component" value="Unassembled WGS sequence"/>
</dbReference>
<dbReference type="Pfam" id="PF26061">
    <property type="entry name" value="DUF8021"/>
    <property type="match status" value="1"/>
</dbReference>
<sequence length="183" mass="19643">MGAVTTASAECTRQGLLASANSYVAAITAGKLDGLKLSDSNFTYQENNKKADIKKGVLTQPLKIDLTRLTADTLLKKVGDSYLDMWADAKAPDSIPWGTDYERVEGSQLTRLCGGSLPRGGSVKNNGNRRYVIDEVIGSVDILCSFDSLGSLLDSHEVRLEGGEGQVCAYRDSLRGTLCKYVG</sequence>
<evidence type="ECO:0000313" key="3">
    <source>
        <dbReference type="Proteomes" id="UP001275084"/>
    </source>
</evidence>
<dbReference type="AlphaFoldDB" id="A0AAJ0MDL0"/>
<protein>
    <recommendedName>
        <fullName evidence="1">DUF8021 domain-containing protein</fullName>
    </recommendedName>
</protein>
<organism evidence="2 3">
    <name type="scientific">Lasiosphaeria hispida</name>
    <dbReference type="NCBI Taxonomy" id="260671"/>
    <lineage>
        <taxon>Eukaryota</taxon>
        <taxon>Fungi</taxon>
        <taxon>Dikarya</taxon>
        <taxon>Ascomycota</taxon>
        <taxon>Pezizomycotina</taxon>
        <taxon>Sordariomycetes</taxon>
        <taxon>Sordariomycetidae</taxon>
        <taxon>Sordariales</taxon>
        <taxon>Lasiosphaeriaceae</taxon>
        <taxon>Lasiosphaeria</taxon>
    </lineage>
</organism>
<dbReference type="InterPro" id="IPR058334">
    <property type="entry name" value="DUF8021"/>
</dbReference>
<keyword evidence="3" id="KW-1185">Reference proteome</keyword>
<comment type="caution">
    <text evidence="2">The sequence shown here is derived from an EMBL/GenBank/DDBJ whole genome shotgun (WGS) entry which is preliminary data.</text>
</comment>
<evidence type="ECO:0000259" key="1">
    <source>
        <dbReference type="Pfam" id="PF26061"/>
    </source>
</evidence>
<evidence type="ECO:0000313" key="2">
    <source>
        <dbReference type="EMBL" id="KAK3352194.1"/>
    </source>
</evidence>
<reference evidence="2" key="2">
    <citation type="submission" date="2023-06" db="EMBL/GenBank/DDBJ databases">
        <authorList>
            <consortium name="Lawrence Berkeley National Laboratory"/>
            <person name="Haridas S."/>
            <person name="Hensen N."/>
            <person name="Bonometti L."/>
            <person name="Westerberg I."/>
            <person name="Brannstrom I.O."/>
            <person name="Guillou S."/>
            <person name="Cros-Aarteil S."/>
            <person name="Calhoun S."/>
            <person name="Kuo A."/>
            <person name="Mondo S."/>
            <person name="Pangilinan J."/>
            <person name="Riley R."/>
            <person name="Labutti K."/>
            <person name="Andreopoulos B."/>
            <person name="Lipzen A."/>
            <person name="Chen C."/>
            <person name="Yanf M."/>
            <person name="Daum C."/>
            <person name="Ng V."/>
            <person name="Clum A."/>
            <person name="Steindorff A."/>
            <person name="Ohm R."/>
            <person name="Martin F."/>
            <person name="Silar P."/>
            <person name="Natvig D."/>
            <person name="Lalanne C."/>
            <person name="Gautier V."/>
            <person name="Ament-Velasquez S.L."/>
            <person name="Kruys A."/>
            <person name="Hutchinson M.I."/>
            <person name="Powell A.J."/>
            <person name="Barry K."/>
            <person name="Miller A.N."/>
            <person name="Grigoriev I.V."/>
            <person name="Debuchy R."/>
            <person name="Gladieux P."/>
            <person name="Thoren M.H."/>
            <person name="Johannesson H."/>
        </authorList>
    </citation>
    <scope>NUCLEOTIDE SEQUENCE</scope>
    <source>
        <strain evidence="2">CBS 955.72</strain>
    </source>
</reference>
<dbReference type="EMBL" id="JAUIQD010000004">
    <property type="protein sequence ID" value="KAK3352194.1"/>
    <property type="molecule type" value="Genomic_DNA"/>
</dbReference>
<feature type="domain" description="DUF8021" evidence="1">
    <location>
        <begin position="74"/>
        <end position="164"/>
    </location>
</feature>
<reference evidence="2" key="1">
    <citation type="journal article" date="2023" name="Mol. Phylogenet. Evol.">
        <title>Genome-scale phylogeny and comparative genomics of the fungal order Sordariales.</title>
        <authorList>
            <person name="Hensen N."/>
            <person name="Bonometti L."/>
            <person name="Westerberg I."/>
            <person name="Brannstrom I.O."/>
            <person name="Guillou S."/>
            <person name="Cros-Aarteil S."/>
            <person name="Calhoun S."/>
            <person name="Haridas S."/>
            <person name="Kuo A."/>
            <person name="Mondo S."/>
            <person name="Pangilinan J."/>
            <person name="Riley R."/>
            <person name="LaButti K."/>
            <person name="Andreopoulos B."/>
            <person name="Lipzen A."/>
            <person name="Chen C."/>
            <person name="Yan M."/>
            <person name="Daum C."/>
            <person name="Ng V."/>
            <person name="Clum A."/>
            <person name="Steindorff A."/>
            <person name="Ohm R.A."/>
            <person name="Martin F."/>
            <person name="Silar P."/>
            <person name="Natvig D.O."/>
            <person name="Lalanne C."/>
            <person name="Gautier V."/>
            <person name="Ament-Velasquez S.L."/>
            <person name="Kruys A."/>
            <person name="Hutchinson M.I."/>
            <person name="Powell A.J."/>
            <person name="Barry K."/>
            <person name="Miller A.N."/>
            <person name="Grigoriev I.V."/>
            <person name="Debuchy R."/>
            <person name="Gladieux P."/>
            <person name="Hiltunen Thoren M."/>
            <person name="Johannesson H."/>
        </authorList>
    </citation>
    <scope>NUCLEOTIDE SEQUENCE</scope>
    <source>
        <strain evidence="2">CBS 955.72</strain>
    </source>
</reference>
<proteinExistence type="predicted"/>
<name>A0AAJ0MDL0_9PEZI</name>
<gene>
    <name evidence="2" type="ORF">B0T25DRAFT_590196</name>
</gene>